<dbReference type="Proteomes" id="UP001348265">
    <property type="component" value="Unassembled WGS sequence"/>
</dbReference>
<organism evidence="4 5">
    <name type="scientific">Streptomyces chrestomyceticus</name>
    <dbReference type="NCBI Taxonomy" id="68185"/>
    <lineage>
        <taxon>Bacteria</taxon>
        <taxon>Bacillati</taxon>
        <taxon>Actinomycetota</taxon>
        <taxon>Actinomycetes</taxon>
        <taxon>Kitasatosporales</taxon>
        <taxon>Streptomycetaceae</taxon>
        <taxon>Streptomyces</taxon>
    </lineage>
</organism>
<dbReference type="PANTHER" id="PTHR43818:SF11">
    <property type="entry name" value="BCDNA.GH03377"/>
    <property type="match status" value="1"/>
</dbReference>
<sequence length="370" mass="39061">MTGAGIAAGREPVTVSVVGCGHVSRHDYLPLLAGSPHTRVVALCDADRERAAECAAEFGVGPVSDNVGQCLNETPSELVVNLTPPALHHGVTLDALRAGRHVYSEKPLAMSVSEATDTVALAQERGLRLDAAPYVRDSPVVHALAALVRGGELGHVHTATARYGAESSMSRAAGWRYGRENGGALFDLGVYPVALLRTVLGEPVRLSAHGDVLRPRLAGTGAEQQAGPLAADNTVLTLDFGQGTSAVVQTGFWYGAHPFLLQVELLGEAGAARIAGEGNLMATALEVNSPATGGRWERREVELGDYHWAGGPVRMAADLRTGRAPDHEGTEALRVLRLLTAVEQAAAERSWIDVDDDPTHETHDMEAVLR</sequence>
<dbReference type="Gene3D" id="3.30.360.10">
    <property type="entry name" value="Dihydrodipicolinate Reductase, domain 2"/>
    <property type="match status" value="1"/>
</dbReference>
<evidence type="ECO:0000259" key="3">
    <source>
        <dbReference type="Pfam" id="PF22725"/>
    </source>
</evidence>
<dbReference type="InterPro" id="IPR036291">
    <property type="entry name" value="NAD(P)-bd_dom_sf"/>
</dbReference>
<evidence type="ECO:0000256" key="1">
    <source>
        <dbReference type="ARBA" id="ARBA00023002"/>
    </source>
</evidence>
<reference evidence="4 5" key="1">
    <citation type="submission" date="2023-08" db="EMBL/GenBank/DDBJ databases">
        <authorList>
            <person name="Sharma P."/>
            <person name="Verma V."/>
            <person name="Mohan M.K."/>
            <person name="Dubey A.K."/>
        </authorList>
    </citation>
    <scope>NUCLEOTIDE SEQUENCE [LARGE SCALE GENOMIC DNA]</scope>
    <source>
        <strain evidence="4 5">ADP4</strain>
    </source>
</reference>
<dbReference type="EMBL" id="JAVFKM010000004">
    <property type="protein sequence ID" value="MEF3113529.1"/>
    <property type="molecule type" value="Genomic_DNA"/>
</dbReference>
<accession>A0ABU7WR67</accession>
<dbReference type="InterPro" id="IPR055170">
    <property type="entry name" value="GFO_IDH_MocA-like_dom"/>
</dbReference>
<keyword evidence="1" id="KW-0560">Oxidoreductase</keyword>
<dbReference type="Gene3D" id="3.40.50.720">
    <property type="entry name" value="NAD(P)-binding Rossmann-like Domain"/>
    <property type="match status" value="1"/>
</dbReference>
<dbReference type="RefSeq" id="WP_331786154.1">
    <property type="nucleotide sequence ID" value="NZ_JAVFKM010000004.1"/>
</dbReference>
<evidence type="ECO:0000313" key="4">
    <source>
        <dbReference type="EMBL" id="MEF3113529.1"/>
    </source>
</evidence>
<keyword evidence="5" id="KW-1185">Reference proteome</keyword>
<dbReference type="Pfam" id="PF22725">
    <property type="entry name" value="GFO_IDH_MocA_C3"/>
    <property type="match status" value="1"/>
</dbReference>
<proteinExistence type="predicted"/>
<name>A0ABU7WR67_9ACTN</name>
<evidence type="ECO:0000259" key="2">
    <source>
        <dbReference type="Pfam" id="PF01408"/>
    </source>
</evidence>
<protein>
    <submittedName>
        <fullName evidence="4">Gfo/Idh/MocA family oxidoreductase</fullName>
    </submittedName>
</protein>
<dbReference type="SUPFAM" id="SSF51735">
    <property type="entry name" value="NAD(P)-binding Rossmann-fold domains"/>
    <property type="match status" value="1"/>
</dbReference>
<feature type="domain" description="GFO/IDH/MocA-like oxidoreductase" evidence="3">
    <location>
        <begin position="142"/>
        <end position="272"/>
    </location>
</feature>
<dbReference type="InterPro" id="IPR000683">
    <property type="entry name" value="Gfo/Idh/MocA-like_OxRdtase_N"/>
</dbReference>
<dbReference type="InterPro" id="IPR050463">
    <property type="entry name" value="Gfo/Idh/MocA_oxidrdct_glycsds"/>
</dbReference>
<dbReference type="SUPFAM" id="SSF55347">
    <property type="entry name" value="Glyceraldehyde-3-phosphate dehydrogenase-like, C-terminal domain"/>
    <property type="match status" value="1"/>
</dbReference>
<gene>
    <name evidence="4" type="ORF">RB636_10005</name>
</gene>
<feature type="domain" description="Gfo/Idh/MocA-like oxidoreductase N-terminal" evidence="2">
    <location>
        <begin position="14"/>
        <end position="129"/>
    </location>
</feature>
<comment type="caution">
    <text evidence="4">The sequence shown here is derived from an EMBL/GenBank/DDBJ whole genome shotgun (WGS) entry which is preliminary data.</text>
</comment>
<evidence type="ECO:0000313" key="5">
    <source>
        <dbReference type="Proteomes" id="UP001348265"/>
    </source>
</evidence>
<dbReference type="Pfam" id="PF01408">
    <property type="entry name" value="GFO_IDH_MocA"/>
    <property type="match status" value="1"/>
</dbReference>
<dbReference type="PANTHER" id="PTHR43818">
    <property type="entry name" value="BCDNA.GH03377"/>
    <property type="match status" value="1"/>
</dbReference>